<protein>
    <submittedName>
        <fullName evidence="4">MmgE/PrpD family protein</fullName>
    </submittedName>
</protein>
<evidence type="ECO:0000259" key="3">
    <source>
        <dbReference type="Pfam" id="PF19305"/>
    </source>
</evidence>
<dbReference type="PANTHER" id="PTHR16943:SF8">
    <property type="entry name" value="2-METHYLCITRATE DEHYDRATASE"/>
    <property type="match status" value="1"/>
</dbReference>
<evidence type="ECO:0000313" key="5">
    <source>
        <dbReference type="Proteomes" id="UP001597040"/>
    </source>
</evidence>
<evidence type="ECO:0000313" key="4">
    <source>
        <dbReference type="EMBL" id="MFD1038983.1"/>
    </source>
</evidence>
<gene>
    <name evidence="4" type="ORF">ACFQ3N_11370</name>
</gene>
<dbReference type="Pfam" id="PF03972">
    <property type="entry name" value="MmgE_PrpD_N"/>
    <property type="match status" value="1"/>
</dbReference>
<dbReference type="InterPro" id="IPR045336">
    <property type="entry name" value="MmgE_PrpD_N"/>
</dbReference>
<dbReference type="InterPro" id="IPR005656">
    <property type="entry name" value="MmgE_PrpD"/>
</dbReference>
<keyword evidence="5" id="KW-1185">Reference proteome</keyword>
<comment type="caution">
    <text evidence="4">The sequence shown here is derived from an EMBL/GenBank/DDBJ whole genome shotgun (WGS) entry which is preliminary data.</text>
</comment>
<dbReference type="InterPro" id="IPR045337">
    <property type="entry name" value="MmgE_PrpD_C"/>
</dbReference>
<dbReference type="Proteomes" id="UP001597040">
    <property type="component" value="Unassembled WGS sequence"/>
</dbReference>
<comment type="similarity">
    <text evidence="1">Belongs to the PrpD family.</text>
</comment>
<organism evidence="4 5">
    <name type="scientific">Virgibacillus byunsanensis</name>
    <dbReference type="NCBI Taxonomy" id="570945"/>
    <lineage>
        <taxon>Bacteria</taxon>
        <taxon>Bacillati</taxon>
        <taxon>Bacillota</taxon>
        <taxon>Bacilli</taxon>
        <taxon>Bacillales</taxon>
        <taxon>Bacillaceae</taxon>
        <taxon>Virgibacillus</taxon>
    </lineage>
</organism>
<sequence length="450" mass="49963">MGSNITEEIARFCSEVQYNDLTENAIEKVKVAITDTYGVIFTGYHEPVSDLLVKWIKDKQGKGKSTILGYQLKTSASYAALINGTMGHAIDYDDVSFSLRGHPSVLILPVVLAVGEKRESTGEEMILAFILGTEVMVKLGRSMNPSHYLKGWHATATWGVIGAAVAAGKLYGFDKQKMKMVLGLAGSMASGMRLNFGTMTKPFHVGYAAKNGVEAAELINLGFTASNQIFDTGLSMFHLYGDEKNISIDDIQKWGKPWGIENPGFDIKLYPCCSATHRAVDAMEMIIQRERIDPNQVERIDCFAPFGSLAALLYNKPQTGLEGKFSMQYVIAAMLVDQQLKIDSFTDEKVNRKIIQQLIPKIFTKETKAIKENRDIGDLGYIQLSIQMRNGKSIEEKVYYAKGSPNKCLSKVQLHCKFSDCLKSSTIINGDKLFDQLMNLEKVEKINSLL</sequence>
<dbReference type="RefSeq" id="WP_390362490.1">
    <property type="nucleotide sequence ID" value="NZ_JBHTKJ010000028.1"/>
</dbReference>
<dbReference type="InterPro" id="IPR042183">
    <property type="entry name" value="MmgE/PrpD_sf_1"/>
</dbReference>
<evidence type="ECO:0000256" key="1">
    <source>
        <dbReference type="ARBA" id="ARBA00006174"/>
    </source>
</evidence>
<dbReference type="Gene3D" id="3.30.1330.120">
    <property type="entry name" value="2-methylcitrate dehydratase PrpD"/>
    <property type="match status" value="1"/>
</dbReference>
<feature type="domain" description="MmgE/PrpD C-terminal" evidence="3">
    <location>
        <begin position="270"/>
        <end position="424"/>
    </location>
</feature>
<accession>A0ABW3LMF4</accession>
<dbReference type="Gene3D" id="1.10.4100.10">
    <property type="entry name" value="2-methylcitrate dehydratase PrpD"/>
    <property type="match status" value="1"/>
</dbReference>
<feature type="domain" description="MmgE/PrpD N-terminal" evidence="2">
    <location>
        <begin position="7"/>
        <end position="246"/>
    </location>
</feature>
<proteinExistence type="inferred from homology"/>
<dbReference type="PANTHER" id="PTHR16943">
    <property type="entry name" value="2-METHYLCITRATE DEHYDRATASE-RELATED"/>
    <property type="match status" value="1"/>
</dbReference>
<reference evidence="5" key="1">
    <citation type="journal article" date="2019" name="Int. J. Syst. Evol. Microbiol.">
        <title>The Global Catalogue of Microorganisms (GCM) 10K type strain sequencing project: providing services to taxonomists for standard genome sequencing and annotation.</title>
        <authorList>
            <consortium name="The Broad Institute Genomics Platform"/>
            <consortium name="The Broad Institute Genome Sequencing Center for Infectious Disease"/>
            <person name="Wu L."/>
            <person name="Ma J."/>
        </authorList>
    </citation>
    <scope>NUCLEOTIDE SEQUENCE [LARGE SCALE GENOMIC DNA]</scope>
    <source>
        <strain evidence="5">CCUG 56754</strain>
    </source>
</reference>
<dbReference type="EMBL" id="JBHTKJ010000028">
    <property type="protein sequence ID" value="MFD1038983.1"/>
    <property type="molecule type" value="Genomic_DNA"/>
</dbReference>
<dbReference type="InterPro" id="IPR036148">
    <property type="entry name" value="MmgE/PrpD_sf"/>
</dbReference>
<dbReference type="Pfam" id="PF19305">
    <property type="entry name" value="MmgE_PrpD_C"/>
    <property type="match status" value="1"/>
</dbReference>
<name>A0ABW3LMF4_9BACI</name>
<evidence type="ECO:0000259" key="2">
    <source>
        <dbReference type="Pfam" id="PF03972"/>
    </source>
</evidence>
<dbReference type="SUPFAM" id="SSF103378">
    <property type="entry name" value="2-methylcitrate dehydratase PrpD"/>
    <property type="match status" value="1"/>
</dbReference>
<dbReference type="InterPro" id="IPR042188">
    <property type="entry name" value="MmgE/PrpD_sf_2"/>
</dbReference>